<evidence type="ECO:0000256" key="1">
    <source>
        <dbReference type="SAM" id="Phobius"/>
    </source>
</evidence>
<evidence type="ECO:0000256" key="2">
    <source>
        <dbReference type="SAM" id="SignalP"/>
    </source>
</evidence>
<evidence type="ECO:0008006" key="5">
    <source>
        <dbReference type="Google" id="ProtNLM"/>
    </source>
</evidence>
<keyword evidence="1" id="KW-0472">Membrane</keyword>
<dbReference type="KEGG" id="fcr:HYN56_15880"/>
<evidence type="ECO:0000313" key="4">
    <source>
        <dbReference type="Proteomes" id="UP000245250"/>
    </source>
</evidence>
<keyword evidence="1" id="KW-1133">Transmembrane helix</keyword>
<name>A0A2S1YP93_9FLAO</name>
<dbReference type="EMBL" id="CP029255">
    <property type="protein sequence ID" value="AWK05638.1"/>
    <property type="molecule type" value="Genomic_DNA"/>
</dbReference>
<protein>
    <recommendedName>
        <fullName evidence="5">DUF4199 domain-containing protein</fullName>
    </recommendedName>
</protein>
<sequence length="154" mass="16568">MKKISITFMFMLSLAAFSQQLTYKNGRIFNSENKKLSNAEIKELLAPTPELLSEYKSGRSKASVGGFMLGLGLGFIVADLATGATQDKVYPSAFTYLGVASTLISIPVISGHSKKIKSAVDGYNESLQVKKTVFTIESINILTNQNGVGLCASF</sequence>
<gene>
    <name evidence="3" type="ORF">HYN56_15880</name>
</gene>
<keyword evidence="4" id="KW-1185">Reference proteome</keyword>
<feature type="signal peptide" evidence="2">
    <location>
        <begin position="1"/>
        <end position="18"/>
    </location>
</feature>
<evidence type="ECO:0000313" key="3">
    <source>
        <dbReference type="EMBL" id="AWK05638.1"/>
    </source>
</evidence>
<dbReference type="OrthoDB" id="1376171at2"/>
<accession>A0A2S1YP93</accession>
<feature type="transmembrane region" description="Helical" evidence="1">
    <location>
        <begin position="93"/>
        <end position="110"/>
    </location>
</feature>
<dbReference type="RefSeq" id="WP_109193076.1">
    <property type="nucleotide sequence ID" value="NZ_CP029255.1"/>
</dbReference>
<reference evidence="3 4" key="1">
    <citation type="submission" date="2018-05" db="EMBL/GenBank/DDBJ databases">
        <title>Genome sequencing of Flavobacterium sp. HYN0056.</title>
        <authorList>
            <person name="Yi H."/>
            <person name="Baek C."/>
        </authorList>
    </citation>
    <scope>NUCLEOTIDE SEQUENCE [LARGE SCALE GENOMIC DNA]</scope>
    <source>
        <strain evidence="3 4">HYN0056</strain>
    </source>
</reference>
<dbReference type="AlphaFoldDB" id="A0A2S1YP93"/>
<dbReference type="Proteomes" id="UP000245250">
    <property type="component" value="Chromosome"/>
</dbReference>
<feature type="transmembrane region" description="Helical" evidence="1">
    <location>
        <begin position="62"/>
        <end position="81"/>
    </location>
</feature>
<proteinExistence type="predicted"/>
<feature type="chain" id="PRO_5015738983" description="DUF4199 domain-containing protein" evidence="2">
    <location>
        <begin position="19"/>
        <end position="154"/>
    </location>
</feature>
<keyword evidence="2" id="KW-0732">Signal</keyword>
<organism evidence="3 4">
    <name type="scientific">Flavobacterium crocinum</name>
    <dbReference type="NCBI Taxonomy" id="2183896"/>
    <lineage>
        <taxon>Bacteria</taxon>
        <taxon>Pseudomonadati</taxon>
        <taxon>Bacteroidota</taxon>
        <taxon>Flavobacteriia</taxon>
        <taxon>Flavobacteriales</taxon>
        <taxon>Flavobacteriaceae</taxon>
        <taxon>Flavobacterium</taxon>
    </lineage>
</organism>
<keyword evidence="1" id="KW-0812">Transmembrane</keyword>